<feature type="compositionally biased region" description="Low complexity" evidence="19">
    <location>
        <begin position="347"/>
        <end position="367"/>
    </location>
</feature>
<dbReference type="SUPFAM" id="SSF57667">
    <property type="entry name" value="beta-beta-alpha zinc fingers"/>
    <property type="match status" value="2"/>
</dbReference>
<reference evidence="21" key="2">
    <citation type="submission" date="2025-08" db="UniProtKB">
        <authorList>
            <consortium name="Ensembl"/>
        </authorList>
    </citation>
    <scope>IDENTIFICATION</scope>
</reference>
<dbReference type="Ensembl" id="ENSGWIT00000025744.1">
    <property type="protein sequence ID" value="ENSGWIP00000023503.1"/>
    <property type="gene ID" value="ENSGWIG00000012539.1"/>
</dbReference>
<feature type="compositionally biased region" description="Low complexity" evidence="19">
    <location>
        <begin position="1622"/>
        <end position="1634"/>
    </location>
</feature>
<keyword evidence="12" id="KW-0539">Nucleus</keyword>
<dbReference type="GO" id="GO:0005634">
    <property type="term" value="C:nucleus"/>
    <property type="evidence" value="ECO:0007669"/>
    <property type="project" value="UniProtKB-SubCell"/>
</dbReference>
<keyword evidence="11" id="KW-0804">Transcription</keyword>
<dbReference type="PROSITE" id="PS00028">
    <property type="entry name" value="ZINC_FINGER_C2H2_1"/>
    <property type="match status" value="4"/>
</dbReference>
<feature type="compositionally biased region" description="Low complexity" evidence="19">
    <location>
        <begin position="736"/>
        <end position="747"/>
    </location>
</feature>
<evidence type="ECO:0000256" key="1">
    <source>
        <dbReference type="ARBA" id="ARBA00004123"/>
    </source>
</evidence>
<evidence type="ECO:0000313" key="21">
    <source>
        <dbReference type="Ensembl" id="ENSGWIP00000023503.1"/>
    </source>
</evidence>
<dbReference type="FunFam" id="3.30.160.60:FF:000594">
    <property type="entry name" value="Transcription factor HIVEP2"/>
    <property type="match status" value="1"/>
</dbReference>
<feature type="region of interest" description="Disordered" evidence="19">
    <location>
        <begin position="190"/>
        <end position="330"/>
    </location>
</feature>
<feature type="compositionally biased region" description="Low complexity" evidence="19">
    <location>
        <begin position="291"/>
        <end position="307"/>
    </location>
</feature>
<keyword evidence="9" id="KW-0805">Transcription regulation</keyword>
<feature type="region of interest" description="Disordered" evidence="19">
    <location>
        <begin position="1815"/>
        <end position="1955"/>
    </location>
</feature>
<evidence type="ECO:0000256" key="14">
    <source>
        <dbReference type="ARBA" id="ARBA00069275"/>
    </source>
</evidence>
<feature type="region of interest" description="Disordered" evidence="19">
    <location>
        <begin position="616"/>
        <end position="805"/>
    </location>
</feature>
<dbReference type="FunFam" id="3.30.160.60:FF:000033">
    <property type="entry name" value="Immunodeficiency virus type I enhancer binding protein 1"/>
    <property type="match status" value="1"/>
</dbReference>
<evidence type="ECO:0000256" key="11">
    <source>
        <dbReference type="ARBA" id="ARBA00023163"/>
    </source>
</evidence>
<feature type="compositionally biased region" description="Low complexity" evidence="19">
    <location>
        <begin position="1695"/>
        <end position="1709"/>
    </location>
</feature>
<feature type="compositionally biased region" description="Polar residues" evidence="19">
    <location>
        <begin position="1584"/>
        <end position="1600"/>
    </location>
</feature>
<feature type="compositionally biased region" description="Basic and acidic residues" evidence="19">
    <location>
        <begin position="1902"/>
        <end position="1920"/>
    </location>
</feature>
<reference evidence="21" key="1">
    <citation type="submission" date="2020-06" db="EMBL/GenBank/DDBJ databases">
        <authorList>
            <consortium name="Wellcome Sanger Institute Data Sharing"/>
        </authorList>
    </citation>
    <scope>NUCLEOTIDE SEQUENCE [LARGE SCALE GENOMIC DNA]</scope>
</reference>
<accession>A0A8C5EL85</accession>
<keyword evidence="7 18" id="KW-0863">Zinc-finger</keyword>
<dbReference type="InterPro" id="IPR036236">
    <property type="entry name" value="Znf_C2H2_sf"/>
</dbReference>
<feature type="compositionally biased region" description="Polar residues" evidence="19">
    <location>
        <begin position="469"/>
        <end position="480"/>
    </location>
</feature>
<keyword evidence="8" id="KW-0862">Zinc</keyword>
<dbReference type="SMART" id="SM00355">
    <property type="entry name" value="ZnF_C2H2"/>
    <property type="match status" value="5"/>
</dbReference>
<evidence type="ECO:0000256" key="18">
    <source>
        <dbReference type="PROSITE-ProRule" id="PRU00042"/>
    </source>
</evidence>
<feature type="compositionally biased region" description="Polar residues" evidence="19">
    <location>
        <begin position="1671"/>
        <end position="1681"/>
    </location>
</feature>
<feature type="compositionally biased region" description="Low complexity" evidence="19">
    <location>
        <begin position="632"/>
        <end position="643"/>
    </location>
</feature>
<keyword evidence="10" id="KW-0175">Coiled coil</keyword>
<sequence length="1955" mass="214829">MEAEPSCPAEGESSGKQEQQHLTAESSLGSCPPQQPPNPRPIHRALGRLQNRQPKRSDLLLRLQQQQAVAWQHSSTAGTSGGSYYSSASPLASPVHSSTQSDISHGVISHSIQESQEGIVSPRKGEKKPQKPGKYVCTFCGRPCAKPSVLEKHIRSHTGERPYPCAPCGFSFKTKSNLYKHRKSHAHRIKAGLASSRDEPSISGPEGSGIGEEQEEHTEGESTESEEETGQHTKSSYKEMVRQQRKGQKGHQEGAEESLRLEDSQAVKQRLALRLSERKRGPMASPDDPRSSLSTSSSSQGPGSKGSTESGYFSGSGSTDLCQVSPPSSSAKTYAEIILGKYGRLGGQQRSPHQQQPHSSHSSSPGQEDQNIPFSVPKTQVIEHITKLITINEAVVDTSEIDSVKPRRSSLSRKSSMESPIFTPPKDPYAFDPRGDAAGPSGIKRLQSPEAELTSTQVSSTVPLLRSHSVPSSTSQEESITIGTSGYRLCQSFDEQQAVVAEMRVSHSPRMLRRQPAIEDPLGAEALEDAGTTSSSARGTEPGMQPLQKSQKSPSGSECDVCGACFQHTEDYKAHKSICPAQGHETGEASKVSREDRPLLMHYKFRALAMAVRKRRKEESLEEDPPSPGPVTTPGGTVGLAPVLGQSEHSTVVPGVSDPNQQQQQDRKGVSVIQHTSSFEKQDSVSTESQKPDHGESQQTPQPKPKPSPSTSRLIRQPNIQVPEILVTGEPDTDMPSVSPPATVSSSKGMERVEEFQWPQRSQTLSQLPAEKLPPKKKRLRLAEATHSSGESSFESLPRSPSQERSILNISSSFEDTARSGQPTKTFSSQSYQMLMVPPTHQHHPSQKEMRRSASEQTPASPQQAEQIPETRSKSFDYGALSSQQPTSSWKDRRKCLLVQHATLGEHEQEMAGVQSQLHRADSPKPGPSLCSYPLVCSSEMIPQQQALPLSRDVLPLYPQGQQSLPAGSLPRVFPEVLSTQFIHRTFLHSQTRTPLTQLHQPIQLHVAEQLGMPPYQIPSLVPLQFPPSTRTSHALYLPFSSRHTTPSLSARENRSSNSSLSTDLTQSLVTFSYHQPRPVIATCLAQFTPVVPLMVPVRLQTHITTYASAIYTTLSHFLASSYSQPPTSCTSMVIVSQVEQDKLQRNYLKVPCPEIKSHLSITLPAELASGAAEGCGPLGAGGSKRMLSPAASLELSTEAQRHQKRVKEEEEEGQLKTKEAEDKYEVQKVRQEEESQSTGQKLDQEEKTKTEAAKGTTVKVEKVQDHLPPEKNHKDKDEKKKAAENTGHKKKDEVKELSTPSYPSLHTSTSVNWCYLKYVKPNPLAQTDAHNSVYSTWSVSAHNPNLPGFSTKVALSLLCSKQKHCSETYTMATVPTLTQDKVAPGVSKNPRMSEVHASVVVKAKDEQEHKEEQKERTEDEGPSTSKPSEPSRVRIFEGGYKSNEEYVYVRGRGRGKYICEECGIRCKKPSMLRKHIRSHTDVRPYSCKHCKFAFKTKGNLTKHMKSKAHGKKCQALGVSESSLDEPESEETGDERVCGTEEQEEHQFSDAEHSDDDDEEEEEDDEEEDEEEESGSHEDPPSSCSSDTRLSPRSSYSQLGTPDHKDLRPSPSQERSPRGLWSSRRAASPSSRRALFPRGGWKASPRTFSPSSESCSPSRSLSPRLDLTSPIHNLSPRTELSSPGRGVSPSPERGPSPIRALSPIRPISPRSHRSSQVRTPPSPLVMLPRAPGYFPWESNSPRWSPFKPEKSGTSGEWPSLSESSFFPSTFRLSTGESYHGHQTVDNIFSHLPMHSQQGRLPYSMIPIGGIQMVQARPRSHPTTPSSPTSPPLEGPSLGRFESYWGGTPRIQGRRTLGDYKSERGGAGSSQSWQHGFSTAPTFPKPESETTDLKQYGSLESFVHTDRPAAEAPEHCIRDTHSSVTEQQSQPEHQLSGSDLVERGSEGDSVKTDKST</sequence>
<feature type="compositionally biased region" description="Basic and acidic residues" evidence="19">
    <location>
        <begin position="1260"/>
        <end position="1297"/>
    </location>
</feature>
<dbReference type="PANTHER" id="PTHR45944:SF5">
    <property type="entry name" value="TRANSCRIPTION FACTOR HIVEP3"/>
    <property type="match status" value="1"/>
</dbReference>
<protein>
    <recommendedName>
        <fullName evidence="14">Transcription factor HIVEP3</fullName>
    </recommendedName>
    <alternativeName>
        <fullName evidence="16">Kappa-B and V(D)J recombination signal sequences-binding protein</fullName>
    </alternativeName>
    <alternativeName>
        <fullName evidence="17">Kappa-binding protein 1</fullName>
    </alternativeName>
    <alternativeName>
        <fullName evidence="15">Zinc finger protein ZAS3</fullName>
    </alternativeName>
</protein>
<feature type="compositionally biased region" description="Basic and acidic residues" evidence="19">
    <location>
        <begin position="1939"/>
        <end position="1955"/>
    </location>
</feature>
<feature type="compositionally biased region" description="Polar residues" evidence="19">
    <location>
        <begin position="786"/>
        <end position="805"/>
    </location>
</feature>
<dbReference type="FunFam" id="3.30.160.60:FF:000145">
    <property type="entry name" value="Zinc finger protein 574"/>
    <property type="match status" value="1"/>
</dbReference>
<feature type="compositionally biased region" description="Polar residues" evidence="19">
    <location>
        <begin position="453"/>
        <end position="462"/>
    </location>
</feature>
<evidence type="ECO:0000256" key="10">
    <source>
        <dbReference type="ARBA" id="ARBA00023054"/>
    </source>
</evidence>
<comment type="subunit">
    <text evidence="13">Interacts with TRAF1 and TRAF2 as well as with JUN. Forms a multimeric complex with RUNX2 and E3 ubiquitin ligase WWP1.</text>
</comment>
<name>A0A8C5EL85_GOUWI</name>
<proteinExistence type="predicted"/>
<evidence type="ECO:0000256" key="17">
    <source>
        <dbReference type="ARBA" id="ARBA00081148"/>
    </source>
</evidence>
<organism evidence="21 22">
    <name type="scientific">Gouania willdenowi</name>
    <name type="common">Blunt-snouted clingfish</name>
    <name type="synonym">Lepadogaster willdenowi</name>
    <dbReference type="NCBI Taxonomy" id="441366"/>
    <lineage>
        <taxon>Eukaryota</taxon>
        <taxon>Metazoa</taxon>
        <taxon>Chordata</taxon>
        <taxon>Craniata</taxon>
        <taxon>Vertebrata</taxon>
        <taxon>Euteleostomi</taxon>
        <taxon>Actinopterygii</taxon>
        <taxon>Neopterygii</taxon>
        <taxon>Teleostei</taxon>
        <taxon>Neoteleostei</taxon>
        <taxon>Acanthomorphata</taxon>
        <taxon>Ovalentaria</taxon>
        <taxon>Blenniimorphae</taxon>
        <taxon>Blenniiformes</taxon>
        <taxon>Gobiesocoidei</taxon>
        <taxon>Gobiesocidae</taxon>
        <taxon>Gobiesocinae</taxon>
        <taxon>Gouania</taxon>
    </lineage>
</organism>
<feature type="region of interest" description="Disordered" evidence="19">
    <location>
        <begin position="1507"/>
        <end position="1724"/>
    </location>
</feature>
<feature type="region of interest" description="Disordered" evidence="19">
    <location>
        <begin position="1"/>
        <end position="104"/>
    </location>
</feature>
<evidence type="ECO:0000256" key="2">
    <source>
        <dbReference type="ARBA" id="ARBA00004496"/>
    </source>
</evidence>
<dbReference type="InterPro" id="IPR051969">
    <property type="entry name" value="Zinc-finger_DNA-bd_regulators"/>
</dbReference>
<feature type="compositionally biased region" description="Basic and acidic residues" evidence="19">
    <location>
        <begin position="1403"/>
        <end position="1420"/>
    </location>
</feature>
<keyword evidence="6" id="KW-0677">Repeat</keyword>
<feature type="compositionally biased region" description="Basic and acidic residues" evidence="19">
    <location>
        <begin position="1243"/>
        <end position="1253"/>
    </location>
</feature>
<dbReference type="Proteomes" id="UP000694680">
    <property type="component" value="Chromosome 16"/>
</dbReference>
<keyword evidence="4" id="KW-0597">Phosphoprotein</keyword>
<feature type="compositionally biased region" description="Acidic residues" evidence="19">
    <location>
        <begin position="212"/>
        <end position="228"/>
    </location>
</feature>
<keyword evidence="22" id="KW-1185">Reference proteome</keyword>
<dbReference type="GO" id="GO:0008270">
    <property type="term" value="F:zinc ion binding"/>
    <property type="evidence" value="ECO:0007669"/>
    <property type="project" value="UniProtKB-KW"/>
</dbReference>
<feature type="compositionally biased region" description="Acidic residues" evidence="19">
    <location>
        <begin position="1553"/>
        <end position="1573"/>
    </location>
</feature>
<keyword evidence="5" id="KW-0479">Metal-binding</keyword>
<dbReference type="Gene3D" id="3.30.160.60">
    <property type="entry name" value="Classic Zinc Finger"/>
    <property type="match status" value="4"/>
</dbReference>
<feature type="compositionally biased region" description="Acidic residues" evidence="19">
    <location>
        <begin position="1523"/>
        <end position="1533"/>
    </location>
</feature>
<evidence type="ECO:0000259" key="20">
    <source>
        <dbReference type="PROSITE" id="PS50157"/>
    </source>
</evidence>
<evidence type="ECO:0000256" key="3">
    <source>
        <dbReference type="ARBA" id="ARBA00022490"/>
    </source>
</evidence>
<dbReference type="InterPro" id="IPR013087">
    <property type="entry name" value="Znf_C2H2_type"/>
</dbReference>
<feature type="compositionally biased region" description="Low complexity" evidence="19">
    <location>
        <begin position="1644"/>
        <end position="1670"/>
    </location>
</feature>
<evidence type="ECO:0000256" key="8">
    <source>
        <dbReference type="ARBA" id="ARBA00022833"/>
    </source>
</evidence>
<dbReference type="GO" id="GO:0000978">
    <property type="term" value="F:RNA polymerase II cis-regulatory region sequence-specific DNA binding"/>
    <property type="evidence" value="ECO:0007669"/>
    <property type="project" value="TreeGrafter"/>
</dbReference>
<evidence type="ECO:0000256" key="12">
    <source>
        <dbReference type="ARBA" id="ARBA00023242"/>
    </source>
</evidence>
<feature type="compositionally biased region" description="Polar residues" evidence="19">
    <location>
        <begin position="547"/>
        <end position="556"/>
    </location>
</feature>
<feature type="compositionally biased region" description="Polar residues" evidence="19">
    <location>
        <begin position="20"/>
        <end position="29"/>
    </location>
</feature>
<dbReference type="GO" id="GO:0000981">
    <property type="term" value="F:DNA-binding transcription factor activity, RNA polymerase II-specific"/>
    <property type="evidence" value="ECO:0007669"/>
    <property type="project" value="TreeGrafter"/>
</dbReference>
<feature type="compositionally biased region" description="Basic and acidic residues" evidence="19">
    <location>
        <begin position="250"/>
        <end position="265"/>
    </location>
</feature>
<feature type="region of interest" description="Disordered" evidence="19">
    <location>
        <begin position="839"/>
        <end position="887"/>
    </location>
</feature>
<feature type="compositionally biased region" description="Low complexity" evidence="19">
    <location>
        <begin position="74"/>
        <end position="89"/>
    </location>
</feature>
<evidence type="ECO:0000256" key="19">
    <source>
        <dbReference type="SAM" id="MobiDB-lite"/>
    </source>
</evidence>
<evidence type="ECO:0000256" key="7">
    <source>
        <dbReference type="ARBA" id="ARBA00022771"/>
    </source>
</evidence>
<evidence type="ECO:0000313" key="22">
    <source>
        <dbReference type="Proteomes" id="UP000694680"/>
    </source>
</evidence>
<feature type="compositionally biased region" description="Polar residues" evidence="19">
    <location>
        <begin position="308"/>
        <end position="330"/>
    </location>
</feature>
<feature type="compositionally biased region" description="Basic and acidic residues" evidence="19">
    <location>
        <begin position="1214"/>
        <end position="1234"/>
    </location>
</feature>
<dbReference type="Pfam" id="PF00096">
    <property type="entry name" value="zf-C2H2"/>
    <property type="match status" value="4"/>
</dbReference>
<feature type="compositionally biased region" description="Polar residues" evidence="19">
    <location>
        <begin position="855"/>
        <end position="866"/>
    </location>
</feature>
<evidence type="ECO:0000256" key="6">
    <source>
        <dbReference type="ARBA" id="ARBA00022737"/>
    </source>
</evidence>
<evidence type="ECO:0000256" key="4">
    <source>
        <dbReference type="ARBA" id="ARBA00022553"/>
    </source>
</evidence>
<keyword evidence="3" id="KW-0963">Cytoplasm</keyword>
<feature type="domain" description="C2H2-type" evidence="20">
    <location>
        <begin position="135"/>
        <end position="162"/>
    </location>
</feature>
<feature type="region of interest" description="Disordered" evidence="19">
    <location>
        <begin position="342"/>
        <end position="378"/>
    </location>
</feature>
<feature type="compositionally biased region" description="Basic and acidic residues" evidence="19">
    <location>
        <begin position="1534"/>
        <end position="1552"/>
    </location>
</feature>
<dbReference type="OrthoDB" id="10042249at2759"/>
<feature type="region of interest" description="Disordered" evidence="19">
    <location>
        <begin position="396"/>
        <end position="480"/>
    </location>
</feature>
<gene>
    <name evidence="21" type="primary">LOC114477665</name>
</gene>
<feature type="compositionally biased region" description="Polar residues" evidence="19">
    <location>
        <begin position="1921"/>
        <end position="1936"/>
    </location>
</feature>
<dbReference type="PANTHER" id="PTHR45944">
    <property type="entry name" value="SCHNURRI, ISOFORM F"/>
    <property type="match status" value="1"/>
</dbReference>
<reference evidence="21" key="3">
    <citation type="submission" date="2025-09" db="UniProtKB">
        <authorList>
            <consortium name="Ensembl"/>
        </authorList>
    </citation>
    <scope>IDENTIFICATION</scope>
</reference>
<evidence type="ECO:0000256" key="9">
    <source>
        <dbReference type="ARBA" id="ARBA00023015"/>
    </source>
</evidence>
<feature type="region of interest" description="Disordered" evidence="19">
    <location>
        <begin position="528"/>
        <end position="559"/>
    </location>
</feature>
<feature type="domain" description="C2H2-type" evidence="20">
    <location>
        <begin position="1458"/>
        <end position="1485"/>
    </location>
</feature>
<feature type="domain" description="C2H2-type" evidence="20">
    <location>
        <begin position="1486"/>
        <end position="1510"/>
    </location>
</feature>
<dbReference type="PROSITE" id="PS50157">
    <property type="entry name" value="ZINC_FINGER_C2H2_2"/>
    <property type="match status" value="4"/>
</dbReference>
<feature type="domain" description="C2H2-type" evidence="20">
    <location>
        <begin position="163"/>
        <end position="190"/>
    </location>
</feature>
<feature type="region of interest" description="Disordered" evidence="19">
    <location>
        <begin position="1384"/>
        <end position="1436"/>
    </location>
</feature>
<feature type="compositionally biased region" description="Polar residues" evidence="19">
    <location>
        <begin position="1868"/>
        <end position="1880"/>
    </location>
</feature>
<evidence type="ECO:0000256" key="16">
    <source>
        <dbReference type="ARBA" id="ARBA00076562"/>
    </source>
</evidence>
<evidence type="ECO:0000256" key="15">
    <source>
        <dbReference type="ARBA" id="ARBA00075232"/>
    </source>
</evidence>
<evidence type="ECO:0000256" key="13">
    <source>
        <dbReference type="ARBA" id="ARBA00065991"/>
    </source>
</evidence>
<feature type="region of interest" description="Disordered" evidence="19">
    <location>
        <begin position="1194"/>
        <end position="1304"/>
    </location>
</feature>
<evidence type="ECO:0000256" key="5">
    <source>
        <dbReference type="ARBA" id="ARBA00022723"/>
    </source>
</evidence>
<dbReference type="CTD" id="568037"/>
<comment type="subcellular location">
    <subcellularLocation>
        <location evidence="2">Cytoplasm</location>
    </subcellularLocation>
    <subcellularLocation>
        <location evidence="1">Nucleus</location>
    </subcellularLocation>
</comment>
<dbReference type="GO" id="GO:0005737">
    <property type="term" value="C:cytoplasm"/>
    <property type="evidence" value="ECO:0007669"/>
    <property type="project" value="UniProtKB-SubCell"/>
</dbReference>